<keyword evidence="1" id="KW-0732">Signal</keyword>
<evidence type="ECO:0008006" key="4">
    <source>
        <dbReference type="Google" id="ProtNLM"/>
    </source>
</evidence>
<reference evidence="2 3" key="1">
    <citation type="submission" date="2017-04" db="EMBL/GenBank/DDBJ databases">
        <authorList>
            <person name="Afonso C.L."/>
            <person name="Miller P.J."/>
            <person name="Scott M.A."/>
            <person name="Spackman E."/>
            <person name="Goraichik I."/>
            <person name="Dimitrov K.M."/>
            <person name="Suarez D.L."/>
            <person name="Swayne D.E."/>
        </authorList>
    </citation>
    <scope>NUCLEOTIDE SEQUENCE [LARGE SCALE GENOMIC DNA]</scope>
    <source>
        <strain evidence="2 3">DSM 26133</strain>
    </source>
</reference>
<evidence type="ECO:0000313" key="3">
    <source>
        <dbReference type="Proteomes" id="UP000192472"/>
    </source>
</evidence>
<dbReference type="OrthoDB" id="981700at2"/>
<dbReference type="AlphaFoldDB" id="A0A1W2GQD9"/>
<proteinExistence type="predicted"/>
<feature type="chain" id="PRO_5010741887" description="Beta-lactamase-inhibitor-like, PepSY-like" evidence="1">
    <location>
        <begin position="23"/>
        <end position="178"/>
    </location>
</feature>
<feature type="signal peptide" evidence="1">
    <location>
        <begin position="1"/>
        <end position="22"/>
    </location>
</feature>
<protein>
    <recommendedName>
        <fullName evidence="4">Beta-lactamase-inhibitor-like, PepSY-like</fullName>
    </recommendedName>
</protein>
<organism evidence="2 3">
    <name type="scientific">Reichenbachiella faecimaris</name>
    <dbReference type="NCBI Taxonomy" id="692418"/>
    <lineage>
        <taxon>Bacteria</taxon>
        <taxon>Pseudomonadati</taxon>
        <taxon>Bacteroidota</taxon>
        <taxon>Cytophagia</taxon>
        <taxon>Cytophagales</taxon>
        <taxon>Reichenbachiellaceae</taxon>
        <taxon>Reichenbachiella</taxon>
    </lineage>
</organism>
<name>A0A1W2GQD9_REIFA</name>
<dbReference type="Proteomes" id="UP000192472">
    <property type="component" value="Unassembled WGS sequence"/>
</dbReference>
<sequence>MKIKVSLFLLLLFVSILNSSFAQETDGMTQINYESLPDPVKVSLGDEIEKMSLQEFRFNFYKVNMQEQFAITFLRQGVDITALEGLETIIFFKDGQVIEKRYKYYAEEILASAPLDLIMALQEKTKDIELDYLSKYVPTDSPTSYRAISKDSVYVFDEEMIFQQVVKRTAENERMSYD</sequence>
<dbReference type="RefSeq" id="WP_084374542.1">
    <property type="nucleotide sequence ID" value="NZ_FWYF01000005.1"/>
</dbReference>
<evidence type="ECO:0000313" key="2">
    <source>
        <dbReference type="EMBL" id="SMD38873.1"/>
    </source>
</evidence>
<keyword evidence="3" id="KW-1185">Reference proteome</keyword>
<evidence type="ECO:0000256" key="1">
    <source>
        <dbReference type="SAM" id="SignalP"/>
    </source>
</evidence>
<accession>A0A1W2GQD9</accession>
<dbReference type="STRING" id="692418.SAMN04488029_3919"/>
<gene>
    <name evidence="2" type="ORF">SAMN04488029_3919</name>
</gene>
<dbReference type="EMBL" id="FWYF01000005">
    <property type="protein sequence ID" value="SMD38873.1"/>
    <property type="molecule type" value="Genomic_DNA"/>
</dbReference>